<dbReference type="AlphaFoldDB" id="K1STU2"/>
<keyword evidence="1" id="KW-0472">Membrane</keyword>
<dbReference type="PANTHER" id="PTHR32063:SF28">
    <property type="entry name" value="BLR2861 PROTEIN"/>
    <property type="match status" value="1"/>
</dbReference>
<name>K1STU2_9ZZZZ</name>
<reference evidence="2" key="1">
    <citation type="journal article" date="2013" name="Environ. Microbiol.">
        <title>Microbiota from the distal guts of lean and obese adolescents exhibit partial functional redundancy besides clear differences in community structure.</title>
        <authorList>
            <person name="Ferrer M."/>
            <person name="Ruiz A."/>
            <person name="Lanza F."/>
            <person name="Haange S.B."/>
            <person name="Oberbach A."/>
            <person name="Till H."/>
            <person name="Bargiela R."/>
            <person name="Campoy C."/>
            <person name="Segura M.T."/>
            <person name="Richter M."/>
            <person name="von Bergen M."/>
            <person name="Seifert J."/>
            <person name="Suarez A."/>
        </authorList>
    </citation>
    <scope>NUCLEOTIDE SEQUENCE</scope>
</reference>
<dbReference type="Pfam" id="PF00873">
    <property type="entry name" value="ACR_tran"/>
    <property type="match status" value="1"/>
</dbReference>
<accession>K1STU2</accession>
<protein>
    <submittedName>
        <fullName evidence="2">Acriflavin resistance protein</fullName>
    </submittedName>
</protein>
<proteinExistence type="predicted"/>
<evidence type="ECO:0000313" key="2">
    <source>
        <dbReference type="EMBL" id="EKC60978.1"/>
    </source>
</evidence>
<gene>
    <name evidence="2" type="ORF">LEA_12586</name>
</gene>
<dbReference type="SUPFAM" id="SSF82866">
    <property type="entry name" value="Multidrug efflux transporter AcrB transmembrane domain"/>
    <property type="match status" value="1"/>
</dbReference>
<dbReference type="PANTHER" id="PTHR32063">
    <property type="match status" value="1"/>
</dbReference>
<feature type="non-terminal residue" evidence="2">
    <location>
        <position position="1"/>
    </location>
</feature>
<dbReference type="GO" id="GO:0005886">
    <property type="term" value="C:plasma membrane"/>
    <property type="evidence" value="ECO:0007669"/>
    <property type="project" value="TreeGrafter"/>
</dbReference>
<sequence length="53" mass="5669">IPLAYATGEGCNQRIAMGTAVVGGMLISTLLTMYIVPAIYSYVSTNRSKLKTE</sequence>
<dbReference type="EMBL" id="AJWY01008520">
    <property type="protein sequence ID" value="EKC60978.1"/>
    <property type="molecule type" value="Genomic_DNA"/>
</dbReference>
<organism evidence="2">
    <name type="scientific">human gut metagenome</name>
    <dbReference type="NCBI Taxonomy" id="408170"/>
    <lineage>
        <taxon>unclassified sequences</taxon>
        <taxon>metagenomes</taxon>
        <taxon>organismal metagenomes</taxon>
    </lineage>
</organism>
<dbReference type="GO" id="GO:0042910">
    <property type="term" value="F:xenobiotic transmembrane transporter activity"/>
    <property type="evidence" value="ECO:0007669"/>
    <property type="project" value="TreeGrafter"/>
</dbReference>
<feature type="transmembrane region" description="Helical" evidence="1">
    <location>
        <begin position="20"/>
        <end position="43"/>
    </location>
</feature>
<keyword evidence="1" id="KW-1133">Transmembrane helix</keyword>
<dbReference type="InterPro" id="IPR001036">
    <property type="entry name" value="Acrflvin-R"/>
</dbReference>
<evidence type="ECO:0000256" key="1">
    <source>
        <dbReference type="SAM" id="Phobius"/>
    </source>
</evidence>
<keyword evidence="1" id="KW-0812">Transmembrane</keyword>
<comment type="caution">
    <text evidence="2">The sequence shown here is derived from an EMBL/GenBank/DDBJ whole genome shotgun (WGS) entry which is preliminary data.</text>
</comment>
<dbReference type="Gene3D" id="1.20.1640.10">
    <property type="entry name" value="Multidrug efflux transporter AcrB transmembrane domain"/>
    <property type="match status" value="1"/>
</dbReference>